<dbReference type="InterPro" id="IPR001647">
    <property type="entry name" value="HTH_TetR"/>
</dbReference>
<dbReference type="PROSITE" id="PS50977">
    <property type="entry name" value="HTH_TETR_2"/>
    <property type="match status" value="1"/>
</dbReference>
<evidence type="ECO:0000256" key="3">
    <source>
        <dbReference type="ARBA" id="ARBA00023163"/>
    </source>
</evidence>
<keyword evidence="2 4" id="KW-0238">DNA-binding</keyword>
<evidence type="ECO:0000259" key="5">
    <source>
        <dbReference type="PROSITE" id="PS50977"/>
    </source>
</evidence>
<dbReference type="PANTHER" id="PTHR30055:SF234">
    <property type="entry name" value="HTH-TYPE TRANSCRIPTIONAL REGULATOR BETI"/>
    <property type="match status" value="1"/>
</dbReference>
<evidence type="ECO:0000313" key="7">
    <source>
        <dbReference type="Proteomes" id="UP000234662"/>
    </source>
</evidence>
<dbReference type="PRINTS" id="PR00455">
    <property type="entry name" value="HTHTETR"/>
</dbReference>
<name>A0A2I1R0H5_9ACTN</name>
<evidence type="ECO:0000256" key="4">
    <source>
        <dbReference type="PROSITE-ProRule" id="PRU00335"/>
    </source>
</evidence>
<dbReference type="Gene3D" id="1.10.357.10">
    <property type="entry name" value="Tetracycline Repressor, domain 2"/>
    <property type="match status" value="1"/>
</dbReference>
<evidence type="ECO:0000256" key="1">
    <source>
        <dbReference type="ARBA" id="ARBA00023015"/>
    </source>
</evidence>
<evidence type="ECO:0000256" key="2">
    <source>
        <dbReference type="ARBA" id="ARBA00023125"/>
    </source>
</evidence>
<dbReference type="Proteomes" id="UP000234662">
    <property type="component" value="Unassembled WGS sequence"/>
</dbReference>
<protein>
    <recommendedName>
        <fullName evidence="5">HTH tetR-type domain-containing protein</fullName>
    </recommendedName>
</protein>
<dbReference type="InterPro" id="IPR009057">
    <property type="entry name" value="Homeodomain-like_sf"/>
</dbReference>
<dbReference type="EMBL" id="PKJC01000058">
    <property type="protein sequence ID" value="PKZ62633.1"/>
    <property type="molecule type" value="Genomic_DNA"/>
</dbReference>
<sequence length="197" mass="21345">MQARSRATVAAIVQGTAEVLASRGYAKTTTNHIVNAAGLSIGSFYQYFVDKDDVIAACATTFAQDSLAFSSDHLVDSVRQGGSAKGWICALVERASEHESLLRVLFDEVPYTWSIPGVRDAMSGALEVLVELGDFETESVEQRHDRSLVLFKSVVSVVLEIATNPDLQLRRSPVTDELARMVDAYLSSPFPLCDASA</sequence>
<keyword evidence="3" id="KW-0804">Transcription</keyword>
<dbReference type="SUPFAM" id="SSF46689">
    <property type="entry name" value="Homeodomain-like"/>
    <property type="match status" value="1"/>
</dbReference>
<dbReference type="PANTHER" id="PTHR30055">
    <property type="entry name" value="HTH-TYPE TRANSCRIPTIONAL REGULATOR RUTR"/>
    <property type="match status" value="1"/>
</dbReference>
<dbReference type="InterPro" id="IPR023772">
    <property type="entry name" value="DNA-bd_HTH_TetR-type_CS"/>
</dbReference>
<proteinExistence type="predicted"/>
<organism evidence="6 7">
    <name type="scientific">Gordonia terrae</name>
    <dbReference type="NCBI Taxonomy" id="2055"/>
    <lineage>
        <taxon>Bacteria</taxon>
        <taxon>Bacillati</taxon>
        <taxon>Actinomycetota</taxon>
        <taxon>Actinomycetes</taxon>
        <taxon>Mycobacteriales</taxon>
        <taxon>Gordoniaceae</taxon>
        <taxon>Gordonia</taxon>
    </lineage>
</organism>
<comment type="caution">
    <text evidence="6">The sequence shown here is derived from an EMBL/GenBank/DDBJ whole genome shotgun (WGS) entry which is preliminary data.</text>
</comment>
<evidence type="ECO:0000313" key="6">
    <source>
        <dbReference type="EMBL" id="PKZ62633.1"/>
    </source>
</evidence>
<dbReference type="GO" id="GO:0000976">
    <property type="term" value="F:transcription cis-regulatory region binding"/>
    <property type="evidence" value="ECO:0007669"/>
    <property type="project" value="TreeGrafter"/>
</dbReference>
<gene>
    <name evidence="6" type="ORF">CYJ73_26115</name>
</gene>
<dbReference type="Pfam" id="PF00440">
    <property type="entry name" value="TetR_N"/>
    <property type="match status" value="1"/>
</dbReference>
<feature type="DNA-binding region" description="H-T-H motif" evidence="4">
    <location>
        <begin position="29"/>
        <end position="48"/>
    </location>
</feature>
<reference evidence="6 7" key="1">
    <citation type="submission" date="2017-12" db="EMBL/GenBank/DDBJ databases">
        <title>Phylogenetic diversity of female urinary microbiome.</title>
        <authorList>
            <person name="Thomas-White K."/>
            <person name="Wolfe A.J."/>
        </authorList>
    </citation>
    <scope>NUCLEOTIDE SEQUENCE [LARGE SCALE GENOMIC DNA]</scope>
    <source>
        <strain evidence="6 7">UMB0777</strain>
    </source>
</reference>
<dbReference type="InterPro" id="IPR050109">
    <property type="entry name" value="HTH-type_TetR-like_transc_reg"/>
</dbReference>
<dbReference type="GO" id="GO:0003700">
    <property type="term" value="F:DNA-binding transcription factor activity"/>
    <property type="evidence" value="ECO:0007669"/>
    <property type="project" value="TreeGrafter"/>
</dbReference>
<dbReference type="PROSITE" id="PS01081">
    <property type="entry name" value="HTH_TETR_1"/>
    <property type="match status" value="1"/>
</dbReference>
<feature type="domain" description="HTH tetR-type" evidence="5">
    <location>
        <begin position="6"/>
        <end position="66"/>
    </location>
</feature>
<dbReference type="RefSeq" id="WP_101823342.1">
    <property type="nucleotide sequence ID" value="NZ_PKJC01000058.1"/>
</dbReference>
<dbReference type="AlphaFoldDB" id="A0A2I1R0H5"/>
<accession>A0A2I1R0H5</accession>
<keyword evidence="1" id="KW-0805">Transcription regulation</keyword>